<dbReference type="Pfam" id="PF09917">
    <property type="entry name" value="DUF2147"/>
    <property type="match status" value="1"/>
</dbReference>
<evidence type="ECO:0000313" key="3">
    <source>
        <dbReference type="EMBL" id="MDK2125204.1"/>
    </source>
</evidence>
<comment type="caution">
    <text evidence="3">The sequence shown here is derived from an EMBL/GenBank/DDBJ whole genome shotgun (WGS) entry which is preliminary data.</text>
</comment>
<accession>A0ABT7DYW6</accession>
<dbReference type="PANTHER" id="PTHR36919:SF3">
    <property type="entry name" value="BLL5882 PROTEIN"/>
    <property type="match status" value="1"/>
</dbReference>
<dbReference type="Proteomes" id="UP001172778">
    <property type="component" value="Unassembled WGS sequence"/>
</dbReference>
<organism evidence="3 4">
    <name type="scientific">Parachitinimonas caeni</name>
    <dbReference type="NCBI Taxonomy" id="3031301"/>
    <lineage>
        <taxon>Bacteria</taxon>
        <taxon>Pseudomonadati</taxon>
        <taxon>Pseudomonadota</taxon>
        <taxon>Betaproteobacteria</taxon>
        <taxon>Neisseriales</taxon>
        <taxon>Chitinibacteraceae</taxon>
        <taxon>Parachitinimonas</taxon>
    </lineage>
</organism>
<feature type="domain" description="DUF2147" evidence="2">
    <location>
        <begin position="29"/>
        <end position="147"/>
    </location>
</feature>
<feature type="chain" id="PRO_5047177597" evidence="1">
    <location>
        <begin position="22"/>
        <end position="152"/>
    </location>
</feature>
<dbReference type="RefSeq" id="WP_284101515.1">
    <property type="nucleotide sequence ID" value="NZ_JARRAF010000016.1"/>
</dbReference>
<evidence type="ECO:0000259" key="2">
    <source>
        <dbReference type="Pfam" id="PF09917"/>
    </source>
</evidence>
<dbReference type="InterPro" id="IPR019223">
    <property type="entry name" value="DUF2147"/>
</dbReference>
<gene>
    <name evidence="3" type="ORF">PZA18_14200</name>
</gene>
<reference evidence="3" key="1">
    <citation type="submission" date="2023-03" db="EMBL/GenBank/DDBJ databases">
        <title>Chitinimonas shenzhenensis gen. nov., sp. nov., a novel member of family Burkholderiaceae isolated from activated sludge collected in Shen Zhen, China.</title>
        <authorList>
            <person name="Wang X."/>
        </authorList>
    </citation>
    <scope>NUCLEOTIDE SEQUENCE</scope>
    <source>
        <strain evidence="3">DQS-5</strain>
    </source>
</reference>
<proteinExistence type="predicted"/>
<protein>
    <submittedName>
        <fullName evidence="3">DUF2147 domain-containing protein</fullName>
    </submittedName>
</protein>
<evidence type="ECO:0000256" key="1">
    <source>
        <dbReference type="SAM" id="SignalP"/>
    </source>
</evidence>
<keyword evidence="4" id="KW-1185">Reference proteome</keyword>
<sequence length="152" mass="16492">MRALPLAATLLAGLLCSSAWAAESPSPIGNWKTIDDNTGKPRGLVQIYEEAGEIKGKILKNYPKPGEPDNPVCDKCKGDRKDKPVIGMVFLWGMKKNGESWAGGEILDPDNGSVYSAKMEVIEGGSKLKVRGFLGFSLLGRSQIWLRDTEAK</sequence>
<evidence type="ECO:0000313" key="4">
    <source>
        <dbReference type="Proteomes" id="UP001172778"/>
    </source>
</evidence>
<keyword evidence="1" id="KW-0732">Signal</keyword>
<dbReference type="PANTHER" id="PTHR36919">
    <property type="entry name" value="BLR1215 PROTEIN"/>
    <property type="match status" value="1"/>
</dbReference>
<dbReference type="Gene3D" id="2.40.128.520">
    <property type="match status" value="1"/>
</dbReference>
<dbReference type="EMBL" id="JARRAF010000016">
    <property type="protein sequence ID" value="MDK2125204.1"/>
    <property type="molecule type" value="Genomic_DNA"/>
</dbReference>
<name>A0ABT7DYW6_9NEIS</name>
<feature type="signal peptide" evidence="1">
    <location>
        <begin position="1"/>
        <end position="21"/>
    </location>
</feature>